<dbReference type="InterPro" id="IPR037818">
    <property type="entry name" value="TAF8"/>
</dbReference>
<dbReference type="SMART" id="SM00576">
    <property type="entry name" value="BTP"/>
    <property type="match status" value="1"/>
</dbReference>
<evidence type="ECO:0000313" key="8">
    <source>
        <dbReference type="EMBL" id="MPA42338.1"/>
    </source>
</evidence>
<sequence>MSDGGKVESKREKENVNDASKRVGADEFGRAVSKIAVAQICESVGFQSFNVSAIDALAGIAVRYLCDLGKTASFYAILAGRTECNVFDVIQGLEDLGSSTGFLGASEVNHCLMASGTVREIVEYVESAEEIPFAQSVPHFPVIQNRRMTPSFVQLGEVPAFKHIPAWLPAFPDPHTYIYSPMWNERATDPREDKIELATQRRKAERSLLCLQQRLLCNGSAVAATSAEAGNNGKALQVSESKNPFLATPVRAGEKDVSPVVLPAKVAGDAIVENHVSVLETFAPAIEAVKGAFCDSGDSEKKVLPDKRHAVHLRFKTGKKLLGESLDLSLRNKGSGKFESWIGRDDEKDDKKRRAEFILRQSMENPQELNQL</sequence>
<evidence type="ECO:0000259" key="7">
    <source>
        <dbReference type="SMART" id="SM00576"/>
    </source>
</evidence>
<protein>
    <recommendedName>
        <fullName evidence="3">Transcription initiation factor TFIID subunit 8</fullName>
    </recommendedName>
</protein>
<dbReference type="PANTHER" id="PTHR46338">
    <property type="entry name" value="TRANSCRIPTION INITIATION FACTOR TFIID SUBUNIT 8"/>
    <property type="match status" value="1"/>
</dbReference>
<dbReference type="CDD" id="cd08049">
    <property type="entry name" value="TAF8"/>
    <property type="match status" value="1"/>
</dbReference>
<gene>
    <name evidence="8" type="ORF">Din_011779</name>
</gene>
<dbReference type="GO" id="GO:0046982">
    <property type="term" value="F:protein heterodimerization activity"/>
    <property type="evidence" value="ECO:0007669"/>
    <property type="project" value="InterPro"/>
</dbReference>
<dbReference type="InterPro" id="IPR009072">
    <property type="entry name" value="Histone-fold"/>
</dbReference>
<evidence type="ECO:0000256" key="3">
    <source>
        <dbReference type="ARBA" id="ARBA00017307"/>
    </source>
</evidence>
<dbReference type="InterPro" id="IPR019473">
    <property type="entry name" value="TFIID_su8_C"/>
</dbReference>
<evidence type="ECO:0000256" key="2">
    <source>
        <dbReference type="ARBA" id="ARBA00008767"/>
    </source>
</evidence>
<keyword evidence="8" id="KW-0396">Initiation factor</keyword>
<dbReference type="SUPFAM" id="SSF47113">
    <property type="entry name" value="Histone-fold"/>
    <property type="match status" value="1"/>
</dbReference>
<dbReference type="InterPro" id="IPR006565">
    <property type="entry name" value="BTP"/>
</dbReference>
<comment type="similarity">
    <text evidence="2">Belongs to the TAF8 family.</text>
</comment>
<dbReference type="Pfam" id="PF10406">
    <property type="entry name" value="TAF8_C"/>
    <property type="match status" value="1"/>
</dbReference>
<keyword evidence="6" id="KW-0539">Nucleus</keyword>
<dbReference type="Gene3D" id="1.10.20.10">
    <property type="entry name" value="Histone, subunit A"/>
    <property type="match status" value="1"/>
</dbReference>
<evidence type="ECO:0000256" key="1">
    <source>
        <dbReference type="ARBA" id="ARBA00004123"/>
    </source>
</evidence>
<dbReference type="GO" id="GO:0005669">
    <property type="term" value="C:transcription factor TFIID complex"/>
    <property type="evidence" value="ECO:0007669"/>
    <property type="project" value="InterPro"/>
</dbReference>
<evidence type="ECO:0000256" key="5">
    <source>
        <dbReference type="ARBA" id="ARBA00023163"/>
    </source>
</evidence>
<name>A0A5B6ZF51_DAVIN</name>
<reference evidence="8" key="1">
    <citation type="submission" date="2019-08" db="EMBL/GenBank/DDBJ databases">
        <title>Reference gene set and small RNA set construction with multiple tissues from Davidia involucrata Baill.</title>
        <authorList>
            <person name="Yang H."/>
            <person name="Zhou C."/>
            <person name="Li G."/>
            <person name="Wang J."/>
            <person name="Gao P."/>
            <person name="Wang M."/>
            <person name="Wang R."/>
            <person name="Zhao Y."/>
        </authorList>
    </citation>
    <scope>NUCLEOTIDE SEQUENCE</scope>
    <source>
        <tissue evidence="8">Mixed with DoveR01_LX</tissue>
    </source>
</reference>
<keyword evidence="5" id="KW-0804">Transcription</keyword>
<evidence type="ECO:0000256" key="6">
    <source>
        <dbReference type="ARBA" id="ARBA00023242"/>
    </source>
</evidence>
<dbReference type="Pfam" id="PF07524">
    <property type="entry name" value="Bromo_TP"/>
    <property type="match status" value="1"/>
</dbReference>
<feature type="domain" description="Bromodomain associated" evidence="7">
    <location>
        <begin position="26"/>
        <end position="102"/>
    </location>
</feature>
<dbReference type="PANTHER" id="PTHR46338:SF1">
    <property type="entry name" value="TRANSCRIPTION INITIATION FACTOR TFIID SUBUNIT 8"/>
    <property type="match status" value="1"/>
</dbReference>
<accession>A0A5B6ZF51</accession>
<proteinExistence type="inferred from homology"/>
<dbReference type="AlphaFoldDB" id="A0A5B6ZF51"/>
<keyword evidence="4" id="KW-0805">Transcription regulation</keyword>
<dbReference type="EMBL" id="GHES01011779">
    <property type="protein sequence ID" value="MPA42338.1"/>
    <property type="molecule type" value="Transcribed_RNA"/>
</dbReference>
<keyword evidence="8" id="KW-0648">Protein biosynthesis</keyword>
<dbReference type="GO" id="GO:0003743">
    <property type="term" value="F:translation initiation factor activity"/>
    <property type="evidence" value="ECO:0007669"/>
    <property type="project" value="UniProtKB-KW"/>
</dbReference>
<comment type="subcellular location">
    <subcellularLocation>
        <location evidence="1">Nucleus</location>
    </subcellularLocation>
</comment>
<evidence type="ECO:0000256" key="4">
    <source>
        <dbReference type="ARBA" id="ARBA00023015"/>
    </source>
</evidence>
<organism evidence="8">
    <name type="scientific">Davidia involucrata</name>
    <name type="common">Dove tree</name>
    <dbReference type="NCBI Taxonomy" id="16924"/>
    <lineage>
        <taxon>Eukaryota</taxon>
        <taxon>Viridiplantae</taxon>
        <taxon>Streptophyta</taxon>
        <taxon>Embryophyta</taxon>
        <taxon>Tracheophyta</taxon>
        <taxon>Spermatophyta</taxon>
        <taxon>Magnoliopsida</taxon>
        <taxon>eudicotyledons</taxon>
        <taxon>Gunneridae</taxon>
        <taxon>Pentapetalae</taxon>
        <taxon>asterids</taxon>
        <taxon>Cornales</taxon>
        <taxon>Nyssaceae</taxon>
        <taxon>Davidia</taxon>
    </lineage>
</organism>